<keyword evidence="3" id="KW-0732">Signal</keyword>
<gene>
    <name evidence="4" type="ORF">DXD79_17785</name>
</gene>
<feature type="compositionally biased region" description="Polar residues" evidence="1">
    <location>
        <begin position="39"/>
        <end position="56"/>
    </location>
</feature>
<evidence type="ECO:0000256" key="2">
    <source>
        <dbReference type="SAM" id="Phobius"/>
    </source>
</evidence>
<organism evidence="4 5">
    <name type="scientific">Hungatella hathewayi</name>
    <dbReference type="NCBI Taxonomy" id="154046"/>
    <lineage>
        <taxon>Bacteria</taxon>
        <taxon>Bacillati</taxon>
        <taxon>Bacillota</taxon>
        <taxon>Clostridia</taxon>
        <taxon>Lachnospirales</taxon>
        <taxon>Lachnospiraceae</taxon>
        <taxon>Hungatella</taxon>
    </lineage>
</organism>
<evidence type="ECO:0000256" key="3">
    <source>
        <dbReference type="SAM" id="SignalP"/>
    </source>
</evidence>
<reference evidence="4 5" key="1">
    <citation type="submission" date="2018-08" db="EMBL/GenBank/DDBJ databases">
        <title>A genome reference for cultivated species of the human gut microbiota.</title>
        <authorList>
            <person name="Zou Y."/>
            <person name="Xue W."/>
            <person name="Luo G."/>
        </authorList>
    </citation>
    <scope>NUCLEOTIDE SEQUENCE [LARGE SCALE GENOMIC DNA]</scope>
    <source>
        <strain evidence="4 5">TM09-12</strain>
    </source>
</reference>
<comment type="caution">
    <text evidence="4">The sequence shown here is derived from an EMBL/GenBank/DDBJ whole genome shotgun (WGS) entry which is preliminary data.</text>
</comment>
<dbReference type="AlphaFoldDB" id="A0A374P696"/>
<feature type="transmembrane region" description="Helical" evidence="2">
    <location>
        <begin position="790"/>
        <end position="811"/>
    </location>
</feature>
<name>A0A374P696_9FIRM</name>
<dbReference type="Proteomes" id="UP000263014">
    <property type="component" value="Unassembled WGS sequence"/>
</dbReference>
<feature type="signal peptide" evidence="3">
    <location>
        <begin position="1"/>
        <end position="22"/>
    </location>
</feature>
<proteinExistence type="predicted"/>
<dbReference type="EMBL" id="QSON01000008">
    <property type="protein sequence ID" value="RGJ02038.1"/>
    <property type="molecule type" value="Genomic_DNA"/>
</dbReference>
<accession>A0A374P696</accession>
<feature type="compositionally biased region" description="Polar residues" evidence="1">
    <location>
        <begin position="746"/>
        <end position="759"/>
    </location>
</feature>
<feature type="compositionally biased region" description="Pro residues" evidence="1">
    <location>
        <begin position="616"/>
        <end position="658"/>
    </location>
</feature>
<feature type="compositionally biased region" description="Basic and acidic residues" evidence="1">
    <location>
        <begin position="577"/>
        <end position="604"/>
    </location>
</feature>
<keyword evidence="2" id="KW-0812">Transmembrane</keyword>
<evidence type="ECO:0000313" key="5">
    <source>
        <dbReference type="Proteomes" id="UP000263014"/>
    </source>
</evidence>
<evidence type="ECO:0000256" key="1">
    <source>
        <dbReference type="SAM" id="MobiDB-lite"/>
    </source>
</evidence>
<keyword evidence="2" id="KW-0472">Membrane</keyword>
<evidence type="ECO:0000313" key="4">
    <source>
        <dbReference type="EMBL" id="RGJ02038.1"/>
    </source>
</evidence>
<feature type="compositionally biased region" description="Pro residues" evidence="1">
    <location>
        <begin position="668"/>
        <end position="698"/>
    </location>
</feature>
<keyword evidence="2" id="KW-1133">Transmembrane helix</keyword>
<feature type="chain" id="PRO_5039209771" evidence="3">
    <location>
        <begin position="23"/>
        <end position="817"/>
    </location>
</feature>
<dbReference type="RefSeq" id="WP_117631882.1">
    <property type="nucleotide sequence ID" value="NZ_QSON01000008.1"/>
</dbReference>
<protein>
    <submittedName>
        <fullName evidence="4">Uncharacterized protein</fullName>
    </submittedName>
</protein>
<feature type="region of interest" description="Disordered" evidence="1">
    <location>
        <begin position="39"/>
        <end position="109"/>
    </location>
</feature>
<feature type="region of interest" description="Disordered" evidence="1">
    <location>
        <begin position="571"/>
        <end position="781"/>
    </location>
</feature>
<sequence>MRKHRFAVYAVMTATVLFSAMAGTFVSALANSAEVKRTTVNGNPATPGNASSDTGNASSDTDTETASDTEKGTETETGDSTDQNRATPGNAASDPDRGDGKGAESPAESDGILYTVSSYDFWCLSQPMLVKMGAEFNPDAEQLPICIDVYLEGPDGFLYDPLWLAVDWDLSGVDFNREGEYRVTGILDTASCEVPVDWDHAPLLSFIIKVDQGGTLSFTPETDGNILTLSYVMNGDPYTISDLNYELYESRDGGTNWRNITRDNRVWAEEDHLTISGVEEDSLFQVTDLRLGGVLSYHSDIVKADIGGDGMIETVSIIPSDGEMGGADWGNSNWDDDPSENGPYQILDYRIGNPYVYDPLPLIARAAIGCQEDIAWGFYNTISVFYGDKPNGLWKAKKLIPVEWNQDELDAVDWNRKGDTIIHGEFSDEMKEEYGYLLKFESMPELTLTISIYSENCDFVLSPSEDTPEGKNQVKLNFFSVTEKDTIPLTFDDLTSLTVWCSTDWGENWYDITDSSSTALRNDSLSVSYLKDTSLDHMGYSFQIEQAEASDLERYSAYVTVTHNAATGRFEYSTDIGGDRGGGKRFEKPPEGLFDKNDEGDRPDSNPTEPTTEAPTVPPTEAPTIPPTEAPTAPPTEAPTAPPTNTPTAPPSGTPTVPPTNTSAAPPTEAPTIPPTNTPADPPNGTPTVPPNGTPTAPPTKTTERNASKSGGGKDNTSESGTIFTVPNKHDDNPYQTAVLKPPAPVSQSENVSDPTESVSDIPANAPANTVKETVPDKTDEIHTASPRSLFLPLRLLVGIAAVSGGAFAGLRMIRKR</sequence>